<evidence type="ECO:0000256" key="6">
    <source>
        <dbReference type="ARBA" id="ARBA00023295"/>
    </source>
</evidence>
<dbReference type="EC" id="3.2.1.4" evidence="3"/>
<keyword evidence="6" id="KW-0326">Glycosidase</keyword>
<evidence type="ECO:0000313" key="9">
    <source>
        <dbReference type="EMBL" id="MCQ4163668.1"/>
    </source>
</evidence>
<proteinExistence type="inferred from homology"/>
<dbReference type="InterPro" id="IPR008928">
    <property type="entry name" value="6-hairpin_glycosidase_sf"/>
</dbReference>
<evidence type="ECO:0000256" key="5">
    <source>
        <dbReference type="ARBA" id="ARBA00023001"/>
    </source>
</evidence>
<evidence type="ECO:0000313" key="10">
    <source>
        <dbReference type="Proteomes" id="UP001165498"/>
    </source>
</evidence>
<comment type="similarity">
    <text evidence="2">Belongs to the glycosyl hydrolase 8 (cellulase D) family.</text>
</comment>
<reference evidence="9" key="1">
    <citation type="submission" date="2022-07" db="EMBL/GenBank/DDBJ databases">
        <title>Tahibacter sp., a new gammaproteobacterium isolated from the silt sample collected at pig farm.</title>
        <authorList>
            <person name="Chen H."/>
        </authorList>
    </citation>
    <scope>NUCLEOTIDE SEQUENCE</scope>
    <source>
        <strain evidence="9">P2K</strain>
    </source>
</reference>
<dbReference type="Proteomes" id="UP001165498">
    <property type="component" value="Unassembled WGS sequence"/>
</dbReference>
<comment type="caution">
    <text evidence="9">The sequence shown here is derived from an EMBL/GenBank/DDBJ whole genome shotgun (WGS) entry which is preliminary data.</text>
</comment>
<evidence type="ECO:0000256" key="4">
    <source>
        <dbReference type="ARBA" id="ARBA00022801"/>
    </source>
</evidence>
<dbReference type="PRINTS" id="PR00735">
    <property type="entry name" value="GLHYDRLASE8"/>
</dbReference>
<keyword evidence="5" id="KW-0136">Cellulose degradation</keyword>
<organism evidence="9 10">
    <name type="scientific">Tahibacter harae</name>
    <dbReference type="NCBI Taxonomy" id="2963937"/>
    <lineage>
        <taxon>Bacteria</taxon>
        <taxon>Pseudomonadati</taxon>
        <taxon>Pseudomonadota</taxon>
        <taxon>Gammaproteobacteria</taxon>
        <taxon>Lysobacterales</taxon>
        <taxon>Rhodanobacteraceae</taxon>
        <taxon>Tahibacter</taxon>
    </lineage>
</organism>
<name>A0ABT1QNP1_9GAMM</name>
<keyword evidence="10" id="KW-1185">Reference proteome</keyword>
<dbReference type="Gene3D" id="1.50.10.10">
    <property type="match status" value="1"/>
</dbReference>
<feature type="signal peptide" evidence="8">
    <location>
        <begin position="1"/>
        <end position="22"/>
    </location>
</feature>
<keyword evidence="8" id="KW-0732">Signal</keyword>
<keyword evidence="4 9" id="KW-0378">Hydrolase</keyword>
<dbReference type="GO" id="GO:0016787">
    <property type="term" value="F:hydrolase activity"/>
    <property type="evidence" value="ECO:0007669"/>
    <property type="project" value="UniProtKB-KW"/>
</dbReference>
<evidence type="ECO:0000256" key="2">
    <source>
        <dbReference type="ARBA" id="ARBA00009209"/>
    </source>
</evidence>
<evidence type="ECO:0000256" key="7">
    <source>
        <dbReference type="ARBA" id="ARBA00023326"/>
    </source>
</evidence>
<dbReference type="EMBL" id="JANFQO010000002">
    <property type="protein sequence ID" value="MCQ4163668.1"/>
    <property type="molecule type" value="Genomic_DNA"/>
</dbReference>
<dbReference type="Pfam" id="PF01270">
    <property type="entry name" value="Glyco_hydro_8"/>
    <property type="match status" value="1"/>
</dbReference>
<dbReference type="SUPFAM" id="SSF48208">
    <property type="entry name" value="Six-hairpin glycosidases"/>
    <property type="match status" value="1"/>
</dbReference>
<feature type="chain" id="PRO_5045287633" description="cellulase" evidence="8">
    <location>
        <begin position="23"/>
        <end position="430"/>
    </location>
</feature>
<keyword evidence="7" id="KW-0119">Carbohydrate metabolism</keyword>
<sequence>MRPLIIPAFAALAALASSGVPAQTPAHPFPQHLPYAAGSIRPSHRSQAQLDQDVREAYARWKTAYLRTAGSDGGLTLYRVLCDTDSAGNTVSEGQGYGLVIVALMAGAETEAAAISAGLWRYADLHPSGNDSRLMSWNINAAGQVQQGNTSAFDGDNDLALGLLLAAAQWPGGANGVDFRARALEVIAGQAASAMGPASYLPLLGDWVTPNGAQYNQYTVRPSDFMPAHFVNFAAAANAPLWMQAVAAARAATEHLQGSYAANTGLMPDFAVRESAAVTTLRPADPGFLEGANDGNYNYNAGRVPWRLATHALLHSDVASARQARRISQWAQASTGGVATNIRPGYRLDGTPLATDYFSSFFAAPIGTAAMVTPAQQSWLNAIYDSVRTRQEGYYEDSVALLSLLLMSGTYWDPVAMDRLFADGLQRITP</sequence>
<dbReference type="RefSeq" id="WP_255911108.1">
    <property type="nucleotide sequence ID" value="NZ_JANFQO010000002.1"/>
</dbReference>
<dbReference type="InterPro" id="IPR002037">
    <property type="entry name" value="Glyco_hydro_8"/>
</dbReference>
<accession>A0ABT1QNP1</accession>
<keyword evidence="7" id="KW-0624">Polysaccharide degradation</keyword>
<evidence type="ECO:0000256" key="1">
    <source>
        <dbReference type="ARBA" id="ARBA00000966"/>
    </source>
</evidence>
<evidence type="ECO:0000256" key="3">
    <source>
        <dbReference type="ARBA" id="ARBA00012601"/>
    </source>
</evidence>
<gene>
    <name evidence="9" type="ORF">NM961_02980</name>
</gene>
<comment type="catalytic activity">
    <reaction evidence="1">
        <text>Endohydrolysis of (1-&gt;4)-beta-D-glucosidic linkages in cellulose, lichenin and cereal beta-D-glucans.</text>
        <dbReference type="EC" id="3.2.1.4"/>
    </reaction>
</comment>
<evidence type="ECO:0000256" key="8">
    <source>
        <dbReference type="SAM" id="SignalP"/>
    </source>
</evidence>
<protein>
    <recommendedName>
        <fullName evidence="3">cellulase</fullName>
        <ecNumber evidence="3">3.2.1.4</ecNumber>
    </recommendedName>
</protein>
<dbReference type="InterPro" id="IPR012341">
    <property type="entry name" value="6hp_glycosidase-like_sf"/>
</dbReference>